<feature type="compositionally biased region" description="Basic and acidic residues" evidence="1">
    <location>
        <begin position="49"/>
        <end position="64"/>
    </location>
</feature>
<evidence type="ECO:0000313" key="3">
    <source>
        <dbReference type="Proteomes" id="UP000245125"/>
    </source>
</evidence>
<dbReference type="Proteomes" id="UP000245125">
    <property type="component" value="Unassembled WGS sequence"/>
</dbReference>
<dbReference type="AlphaFoldDB" id="A0A2U3QL56"/>
<protein>
    <submittedName>
        <fullName evidence="2">Uncharacterized protein</fullName>
    </submittedName>
</protein>
<sequence length="74" mass="8522">MLHLLIKKIVYIEDASESDDDGKKRGKIKMDLWELPAIGPSKKNSATRFAERRAWRPGRQDGHGKLWRGKTGLY</sequence>
<name>A0A2U3QL56_9BACT</name>
<feature type="region of interest" description="Disordered" evidence="1">
    <location>
        <begin position="43"/>
        <end position="74"/>
    </location>
</feature>
<dbReference type="OrthoDB" id="5405244at2"/>
<evidence type="ECO:0000256" key="1">
    <source>
        <dbReference type="SAM" id="MobiDB-lite"/>
    </source>
</evidence>
<organism evidence="2 3">
    <name type="scientific">Candidatus Sulfobium mesophilum</name>
    <dbReference type="NCBI Taxonomy" id="2016548"/>
    <lineage>
        <taxon>Bacteria</taxon>
        <taxon>Pseudomonadati</taxon>
        <taxon>Nitrospirota</taxon>
        <taxon>Nitrospiria</taxon>
        <taxon>Nitrospirales</taxon>
        <taxon>Nitrospiraceae</taxon>
        <taxon>Candidatus Sulfobium</taxon>
    </lineage>
</organism>
<dbReference type="EMBL" id="OUUY01000145">
    <property type="protein sequence ID" value="SPQ02143.1"/>
    <property type="molecule type" value="Genomic_DNA"/>
</dbReference>
<accession>A0A2U3QL56</accession>
<reference evidence="3" key="1">
    <citation type="submission" date="2018-03" db="EMBL/GenBank/DDBJ databases">
        <authorList>
            <person name="Zecchin S."/>
        </authorList>
    </citation>
    <scope>NUCLEOTIDE SEQUENCE [LARGE SCALE GENOMIC DNA]</scope>
</reference>
<gene>
    <name evidence="2" type="ORF">NBG4_930007</name>
</gene>
<keyword evidence="3" id="KW-1185">Reference proteome</keyword>
<proteinExistence type="predicted"/>
<evidence type="ECO:0000313" key="2">
    <source>
        <dbReference type="EMBL" id="SPQ02143.1"/>
    </source>
</evidence>